<evidence type="ECO:0000256" key="3">
    <source>
        <dbReference type="ARBA" id="ARBA00022448"/>
    </source>
</evidence>
<dbReference type="Gene3D" id="3.30.2090.10">
    <property type="entry name" value="Multidrug efflux transporter AcrB TolC docking domain, DN and DC subdomains"/>
    <property type="match status" value="2"/>
</dbReference>
<evidence type="ECO:0000256" key="8">
    <source>
        <dbReference type="ARBA" id="ARBA00023136"/>
    </source>
</evidence>
<dbReference type="AlphaFoldDB" id="A0A844G0Y2"/>
<dbReference type="InterPro" id="IPR004764">
    <property type="entry name" value="MdtF-like"/>
</dbReference>
<feature type="transmembrane region" description="Helical" evidence="9">
    <location>
        <begin position="918"/>
        <end position="939"/>
    </location>
</feature>
<dbReference type="FunFam" id="3.30.70.1430:FF:000001">
    <property type="entry name" value="Efflux pump membrane transporter"/>
    <property type="match status" value="1"/>
</dbReference>
<dbReference type="GO" id="GO:0042910">
    <property type="term" value="F:xenobiotic transmembrane transporter activity"/>
    <property type="evidence" value="ECO:0007669"/>
    <property type="project" value="TreeGrafter"/>
</dbReference>
<keyword evidence="6 9" id="KW-0812">Transmembrane</keyword>
<protein>
    <submittedName>
        <fullName evidence="10">Efflux RND transporter permease subunit</fullName>
    </submittedName>
</protein>
<dbReference type="Gene3D" id="3.30.70.1440">
    <property type="entry name" value="Multidrug efflux transporter AcrB pore domain"/>
    <property type="match status" value="1"/>
</dbReference>
<dbReference type="Gene3D" id="3.30.70.1430">
    <property type="entry name" value="Multidrug efflux transporter AcrB pore domain"/>
    <property type="match status" value="2"/>
</dbReference>
<accession>A0A844G0Y2</accession>
<feature type="transmembrane region" description="Helical" evidence="9">
    <location>
        <begin position="1000"/>
        <end position="1021"/>
    </location>
</feature>
<dbReference type="GO" id="GO:0009636">
    <property type="term" value="P:response to toxic substance"/>
    <property type="evidence" value="ECO:0007669"/>
    <property type="project" value="UniProtKB-ARBA"/>
</dbReference>
<evidence type="ECO:0000256" key="6">
    <source>
        <dbReference type="ARBA" id="ARBA00022692"/>
    </source>
</evidence>
<feature type="transmembrane region" description="Helical" evidence="9">
    <location>
        <begin position="395"/>
        <end position="417"/>
    </location>
</feature>
<feature type="transmembrane region" description="Helical" evidence="9">
    <location>
        <begin position="865"/>
        <end position="885"/>
    </location>
</feature>
<dbReference type="SUPFAM" id="SSF82693">
    <property type="entry name" value="Multidrug efflux transporter AcrB pore domain, PN1, PN2, PC1 and PC2 subdomains"/>
    <property type="match status" value="4"/>
</dbReference>
<dbReference type="SUPFAM" id="SSF82714">
    <property type="entry name" value="Multidrug efflux transporter AcrB TolC docking domain, DN and DC subdomains"/>
    <property type="match status" value="2"/>
</dbReference>
<evidence type="ECO:0000256" key="5">
    <source>
        <dbReference type="ARBA" id="ARBA00022519"/>
    </source>
</evidence>
<dbReference type="Gene3D" id="1.20.1640.10">
    <property type="entry name" value="Multidrug efflux transporter AcrB transmembrane domain"/>
    <property type="match status" value="2"/>
</dbReference>
<keyword evidence="11" id="KW-1185">Reference proteome</keyword>
<keyword evidence="7 9" id="KW-1133">Transmembrane helix</keyword>
<comment type="similarity">
    <text evidence="2">Belongs to the resistance-nodulation-cell division (RND) (TC 2.A.6) family.</text>
</comment>
<feature type="transmembrane region" description="Helical" evidence="9">
    <location>
        <begin position="466"/>
        <end position="497"/>
    </location>
</feature>
<evidence type="ECO:0000256" key="1">
    <source>
        <dbReference type="ARBA" id="ARBA00004429"/>
    </source>
</evidence>
<dbReference type="GO" id="GO:0015562">
    <property type="term" value="F:efflux transmembrane transporter activity"/>
    <property type="evidence" value="ECO:0007669"/>
    <property type="project" value="InterPro"/>
</dbReference>
<organism evidence="10 11">
    <name type="scientific">Victivallis lenta</name>
    <dbReference type="NCBI Taxonomy" id="2606640"/>
    <lineage>
        <taxon>Bacteria</taxon>
        <taxon>Pseudomonadati</taxon>
        <taxon>Lentisphaerota</taxon>
        <taxon>Lentisphaeria</taxon>
        <taxon>Victivallales</taxon>
        <taxon>Victivallaceae</taxon>
        <taxon>Victivallis</taxon>
    </lineage>
</organism>
<dbReference type="SUPFAM" id="SSF82866">
    <property type="entry name" value="Multidrug efflux transporter AcrB transmembrane domain"/>
    <property type="match status" value="2"/>
</dbReference>
<feature type="transmembrane region" description="Helical" evidence="9">
    <location>
        <begin position="892"/>
        <end position="912"/>
    </location>
</feature>
<keyword evidence="4" id="KW-1003">Cell membrane</keyword>
<feature type="transmembrane region" description="Helical" evidence="9">
    <location>
        <begin position="438"/>
        <end position="460"/>
    </location>
</feature>
<evidence type="ECO:0000256" key="4">
    <source>
        <dbReference type="ARBA" id="ARBA00022475"/>
    </source>
</evidence>
<dbReference type="PANTHER" id="PTHR32063">
    <property type="match status" value="1"/>
</dbReference>
<dbReference type="Gene3D" id="3.30.70.1320">
    <property type="entry name" value="Multidrug efflux transporter AcrB pore domain like"/>
    <property type="match status" value="1"/>
</dbReference>
<feature type="transmembrane region" description="Helical" evidence="9">
    <location>
        <begin position="340"/>
        <end position="359"/>
    </location>
</feature>
<gene>
    <name evidence="10" type="ORF">FYJ85_05835</name>
</gene>
<evidence type="ECO:0000256" key="9">
    <source>
        <dbReference type="SAM" id="Phobius"/>
    </source>
</evidence>
<dbReference type="Proteomes" id="UP000435649">
    <property type="component" value="Unassembled WGS sequence"/>
</dbReference>
<evidence type="ECO:0000256" key="7">
    <source>
        <dbReference type="ARBA" id="ARBA00022989"/>
    </source>
</evidence>
<dbReference type="NCBIfam" id="TIGR00915">
    <property type="entry name" value="2A0602"/>
    <property type="match status" value="1"/>
</dbReference>
<evidence type="ECO:0000313" key="11">
    <source>
        <dbReference type="Proteomes" id="UP000435649"/>
    </source>
</evidence>
<dbReference type="InterPro" id="IPR001036">
    <property type="entry name" value="Acrflvin-R"/>
</dbReference>
<feature type="transmembrane region" description="Helical" evidence="9">
    <location>
        <begin position="532"/>
        <end position="550"/>
    </location>
</feature>
<evidence type="ECO:0000256" key="2">
    <source>
        <dbReference type="ARBA" id="ARBA00010942"/>
    </source>
</evidence>
<feature type="transmembrane region" description="Helical" evidence="9">
    <location>
        <begin position="366"/>
        <end position="383"/>
    </location>
</feature>
<comment type="caution">
    <text evidence="10">The sequence shown here is derived from an EMBL/GenBank/DDBJ whole genome shotgun (WGS) entry which is preliminary data.</text>
</comment>
<dbReference type="RefSeq" id="WP_106054497.1">
    <property type="nucleotide sequence ID" value="NZ_VUNS01000004.1"/>
</dbReference>
<comment type="subcellular location">
    <subcellularLocation>
        <location evidence="1">Cell inner membrane</location>
        <topology evidence="1">Multi-pass membrane protein</topology>
    </subcellularLocation>
</comment>
<dbReference type="PRINTS" id="PR00702">
    <property type="entry name" value="ACRIFLAVINRP"/>
</dbReference>
<keyword evidence="8 9" id="KW-0472">Membrane</keyword>
<dbReference type="PANTHER" id="PTHR32063:SF76">
    <property type="entry name" value="EFFLUX PUMP MEMBRANE TRANSPORTER"/>
    <property type="match status" value="1"/>
</dbReference>
<feature type="transmembrane region" description="Helical" evidence="9">
    <location>
        <begin position="967"/>
        <end position="988"/>
    </location>
</feature>
<reference evidence="10 11" key="1">
    <citation type="submission" date="2019-08" db="EMBL/GenBank/DDBJ databases">
        <title>In-depth cultivation of the pig gut microbiome towards novel bacterial diversity and tailored functional studies.</title>
        <authorList>
            <person name="Wylensek D."/>
            <person name="Hitch T.C.A."/>
            <person name="Clavel T."/>
        </authorList>
    </citation>
    <scope>NUCLEOTIDE SEQUENCE [LARGE SCALE GENOMIC DNA]</scope>
    <source>
        <strain evidence="10 11">BBE-744-WT-12</strain>
    </source>
</reference>
<keyword evidence="5" id="KW-0997">Cell inner membrane</keyword>
<dbReference type="InterPro" id="IPR027463">
    <property type="entry name" value="AcrB_DN_DC_subdom"/>
</dbReference>
<dbReference type="EMBL" id="VUNS01000004">
    <property type="protein sequence ID" value="MST96565.1"/>
    <property type="molecule type" value="Genomic_DNA"/>
</dbReference>
<name>A0A844G0Y2_9BACT</name>
<sequence>MFSALFIKRPKFAIVISLFFVLAGSVCMFRLPIAEYPEVSPPTIVVMATYPGASAQVIADTVAAPLEAEVNGIEDLVYYSSTSDNSGNYSLTLTFKSEADDDMAYVNVNNAVKRAEHSLPTEVVNNGLTVYKRSSDILGMVAVTSTNPEHTPLFISNYVAIHMRDPISRIDGVGQAIVFTDMTYSMRIWLNPNKMRALGITNADISEAVSSQNVQAATGSVGTEFASDYMQFKIDTKGRLQEPAEFENIIIKTGDDGRIVRLKDVARVELGSENYTGIAHFDDRPTVPLAIFKLSDANALEVLSAVKAELENLEKNFPEGMEWTLGYDSTNFVRVTMEEIVMTLVMTFILVVAITWLFLQDWRATIVPSVTIPVSLIGTFIFLDLLGMSINTLSMFALILVIGSVVDDAICVTESCVRMIQEEHLSPFDAAMKTMQQLTGALIATTLVVVAVYAPIAFYGGMVGKIYMQFAVTMCIALILSTVNALTLSPALCALVLRPQKEPRGLYRWFNIGLNWTRNGYLGFAKLMVRRMALTLVLFAAILSANYFVYRELPGAFLPDEDKGALFCEVVLPPGASLPRTEAALSEVAEIARQLPGVDHVLSVPGRSMTAGQGENLGMAIVTLKDWSERKEPALQIKAIQSELTKRCAVLPDAQVTAFAPPAIPGLGATGGVSFAFQATGDQNSQELSQATQNLLGKIMQSGKAIYAFTSFDANTPMLHLDIDRDKAEAMKVPISAIFSTLQSQLGSIYINDFNKYGKTYKVKMQSSEDFRRNLNIVSQLYVPSSTGALVPLDALATVRWTLGPRQTERFNMFPSASVNTQGVPFFSSGQMMNLVQNIVDTEFSHDYQLSWTDMSYQESQNEGMILYLMVLALTFAYLFLVAQYESWTMPISVILSVGTATLGGLLALWIFQMSFNIYCQLGLLMLIGLTAKTAILMVEYSKQERDAGQSVSDAALNGMRLRFRSVMMTALSFVIGVFPMVFASGAGAGSRQAIGITTFWGMLVATIVGMMFIPGLYAAFQRIAEATVRFFGKKA</sequence>
<proteinExistence type="inferred from homology"/>
<keyword evidence="3" id="KW-0813">Transport</keyword>
<dbReference type="GO" id="GO:0005886">
    <property type="term" value="C:plasma membrane"/>
    <property type="evidence" value="ECO:0007669"/>
    <property type="project" value="UniProtKB-SubCell"/>
</dbReference>
<evidence type="ECO:0000313" key="10">
    <source>
        <dbReference type="EMBL" id="MST96565.1"/>
    </source>
</evidence>
<dbReference type="Pfam" id="PF00873">
    <property type="entry name" value="ACR_tran"/>
    <property type="match status" value="1"/>
</dbReference>